<dbReference type="Proteomes" id="UP000547674">
    <property type="component" value="Unassembled WGS sequence"/>
</dbReference>
<dbReference type="SUPFAM" id="SSF55920">
    <property type="entry name" value="Creatinase/aminopeptidase"/>
    <property type="match status" value="1"/>
</dbReference>
<evidence type="ECO:0000313" key="13">
    <source>
        <dbReference type="Proteomes" id="UP000547674"/>
    </source>
</evidence>
<dbReference type="AlphaFoldDB" id="A0A7Y2H393"/>
<dbReference type="InterPro" id="IPR007865">
    <property type="entry name" value="Aminopep_P_N"/>
</dbReference>
<evidence type="ECO:0000256" key="2">
    <source>
        <dbReference type="ARBA" id="ARBA00001936"/>
    </source>
</evidence>
<keyword evidence="12" id="KW-0645">Protease</keyword>
<comment type="caution">
    <text evidence="12">The sequence shown here is derived from an EMBL/GenBank/DDBJ whole genome shotgun (WGS) entry which is preliminary data.</text>
</comment>
<organism evidence="12 13">
    <name type="scientific">Eiseniibacteriota bacterium</name>
    <dbReference type="NCBI Taxonomy" id="2212470"/>
    <lineage>
        <taxon>Bacteria</taxon>
        <taxon>Candidatus Eiseniibacteriota</taxon>
    </lineage>
</organism>
<evidence type="ECO:0000256" key="8">
    <source>
        <dbReference type="ARBA" id="ARBA00069363"/>
    </source>
</evidence>
<evidence type="ECO:0000256" key="4">
    <source>
        <dbReference type="ARBA" id="ARBA00012574"/>
    </source>
</evidence>
<keyword evidence="7" id="KW-0464">Manganese</keyword>
<accession>A0A7Y2H393</accession>
<comment type="similarity">
    <text evidence="3">Belongs to the peptidase M24B family.</text>
</comment>
<keyword evidence="12" id="KW-0031">Aminopeptidase</keyword>
<evidence type="ECO:0000313" key="12">
    <source>
        <dbReference type="EMBL" id="NNF07879.1"/>
    </source>
</evidence>
<dbReference type="InterPro" id="IPR001714">
    <property type="entry name" value="Pept_M24_MAP"/>
</dbReference>
<name>A0A7Y2H393_UNCEI</name>
<reference evidence="12 13" key="1">
    <citation type="submission" date="2020-03" db="EMBL/GenBank/DDBJ databases">
        <title>Metabolic flexibility allows generalist bacteria to become dominant in a frequently disturbed ecosystem.</title>
        <authorList>
            <person name="Chen Y.-J."/>
            <person name="Leung P.M."/>
            <person name="Bay S.K."/>
            <person name="Hugenholtz P."/>
            <person name="Kessler A.J."/>
            <person name="Shelley G."/>
            <person name="Waite D.W."/>
            <person name="Cook P.L."/>
            <person name="Greening C."/>
        </authorList>
    </citation>
    <scope>NUCLEOTIDE SEQUENCE [LARGE SCALE GENOMIC DNA]</scope>
    <source>
        <strain evidence="12">SS_bin_28</strain>
    </source>
</reference>
<evidence type="ECO:0000256" key="10">
    <source>
        <dbReference type="ARBA" id="ARBA00081411"/>
    </source>
</evidence>
<gene>
    <name evidence="12" type="primary">pepP</name>
    <name evidence="12" type="ORF">HKN21_14035</name>
</gene>
<dbReference type="GO" id="GO:0006508">
    <property type="term" value="P:proteolysis"/>
    <property type="evidence" value="ECO:0007669"/>
    <property type="project" value="TreeGrafter"/>
</dbReference>
<protein>
    <recommendedName>
        <fullName evidence="8">Xaa-Pro aminopeptidase</fullName>
        <ecNumber evidence="4">3.4.11.9</ecNumber>
    </recommendedName>
    <alternativeName>
        <fullName evidence="9">Aminopeptidase P II</fullName>
    </alternativeName>
    <alternativeName>
        <fullName evidence="10">X-Pro aminopeptidase</fullName>
    </alternativeName>
</protein>
<dbReference type="Pfam" id="PF00557">
    <property type="entry name" value="Peptidase_M24"/>
    <property type="match status" value="1"/>
</dbReference>
<dbReference type="PANTHER" id="PTHR43226:SF4">
    <property type="entry name" value="XAA-PRO AMINOPEPTIDASE 3"/>
    <property type="match status" value="1"/>
</dbReference>
<evidence type="ECO:0000259" key="11">
    <source>
        <dbReference type="SMART" id="SM01011"/>
    </source>
</evidence>
<dbReference type="PRINTS" id="PR00599">
    <property type="entry name" value="MAPEPTIDASE"/>
</dbReference>
<evidence type="ECO:0000256" key="5">
    <source>
        <dbReference type="ARBA" id="ARBA00022723"/>
    </source>
</evidence>
<evidence type="ECO:0000256" key="1">
    <source>
        <dbReference type="ARBA" id="ARBA00001424"/>
    </source>
</evidence>
<evidence type="ECO:0000256" key="7">
    <source>
        <dbReference type="ARBA" id="ARBA00023211"/>
    </source>
</evidence>
<evidence type="ECO:0000256" key="6">
    <source>
        <dbReference type="ARBA" id="ARBA00022801"/>
    </source>
</evidence>
<evidence type="ECO:0000256" key="9">
    <source>
        <dbReference type="ARBA" id="ARBA00075356"/>
    </source>
</evidence>
<dbReference type="EC" id="3.4.11.9" evidence="4"/>
<dbReference type="Gene3D" id="3.90.230.10">
    <property type="entry name" value="Creatinase/methionine aminopeptidase superfamily"/>
    <property type="match status" value="1"/>
</dbReference>
<dbReference type="InterPro" id="IPR000994">
    <property type="entry name" value="Pept_M24"/>
</dbReference>
<dbReference type="Gene3D" id="3.40.350.10">
    <property type="entry name" value="Creatinase/prolidase N-terminal domain"/>
    <property type="match status" value="1"/>
</dbReference>
<dbReference type="InterPro" id="IPR029149">
    <property type="entry name" value="Creatin/AminoP/Spt16_N"/>
</dbReference>
<dbReference type="PANTHER" id="PTHR43226">
    <property type="entry name" value="XAA-PRO AMINOPEPTIDASE 3"/>
    <property type="match status" value="1"/>
</dbReference>
<dbReference type="Pfam" id="PF05195">
    <property type="entry name" value="AMP_N"/>
    <property type="match status" value="1"/>
</dbReference>
<proteinExistence type="inferred from homology"/>
<keyword evidence="5" id="KW-0479">Metal-binding</keyword>
<evidence type="ECO:0000256" key="3">
    <source>
        <dbReference type="ARBA" id="ARBA00008766"/>
    </source>
</evidence>
<comment type="cofactor">
    <cofactor evidence="2">
        <name>Mn(2+)</name>
        <dbReference type="ChEBI" id="CHEBI:29035"/>
    </cofactor>
</comment>
<dbReference type="CDD" id="cd01087">
    <property type="entry name" value="Prolidase"/>
    <property type="match status" value="1"/>
</dbReference>
<sequence length="436" mass="48982">MFADRRRRFMSKMNGGAALLFAAPERTRSNDTDYRYRQDSYFEYLTGFPEPGAAALIQPDHPTHPFVLFVRDRNLEREIWDGRRYGPEGAKTHFGADAAYTIDELDEVVASNLENQEKLYYGLGRYPEKDQQVMGILERVRSKVRSGINAPTSIEDPSEILDELRLIKMPEELEIMRQAASISAEAHRNAMQSIKPGMREYEVEAIIEYTFRRRGAVSPAYSTIAGSGVNATILHYTENTDLCRDGDLFLVDAGAEYRGYAADITRTYPVNGSFSPAQKAIYELVLDAQLKAIDKVRPGVLYNEIHNAAVRALVEGLVKLGLLKGNVDELIENEGYTDYYMHKTGHWLGLDVHDVGRYRQGEAWRPLEPGMVLTVEPGLYFGEHLKDVPDEYKGMGVRIEDDVLVTSSDPEVLTRETPKSIAEIEGVMAGSSAVLI</sequence>
<dbReference type="NCBIfam" id="NF008131">
    <property type="entry name" value="PRK10879.1"/>
    <property type="match status" value="1"/>
</dbReference>
<dbReference type="SUPFAM" id="SSF53092">
    <property type="entry name" value="Creatinase/prolidase N-terminal domain"/>
    <property type="match status" value="1"/>
</dbReference>
<dbReference type="GO" id="GO:0030145">
    <property type="term" value="F:manganese ion binding"/>
    <property type="evidence" value="ECO:0007669"/>
    <property type="project" value="InterPro"/>
</dbReference>
<dbReference type="InterPro" id="IPR052433">
    <property type="entry name" value="X-Pro_dipept-like"/>
</dbReference>
<dbReference type="EMBL" id="JABDJR010000563">
    <property type="protein sequence ID" value="NNF07879.1"/>
    <property type="molecule type" value="Genomic_DNA"/>
</dbReference>
<dbReference type="InterPro" id="IPR036005">
    <property type="entry name" value="Creatinase/aminopeptidase-like"/>
</dbReference>
<keyword evidence="6 12" id="KW-0378">Hydrolase</keyword>
<feature type="domain" description="Aminopeptidase P N-terminal" evidence="11">
    <location>
        <begin position="1"/>
        <end position="130"/>
    </location>
</feature>
<dbReference type="SMART" id="SM01011">
    <property type="entry name" value="AMP_N"/>
    <property type="match status" value="1"/>
</dbReference>
<dbReference type="GO" id="GO:0005829">
    <property type="term" value="C:cytosol"/>
    <property type="evidence" value="ECO:0007669"/>
    <property type="project" value="TreeGrafter"/>
</dbReference>
<dbReference type="GO" id="GO:0070006">
    <property type="term" value="F:metalloaminopeptidase activity"/>
    <property type="evidence" value="ECO:0007669"/>
    <property type="project" value="InterPro"/>
</dbReference>
<dbReference type="FunFam" id="3.90.230.10:FF:000002">
    <property type="entry name" value="Xaa-Pro aminopeptidase 3"/>
    <property type="match status" value="1"/>
</dbReference>
<comment type="catalytic activity">
    <reaction evidence="1">
        <text>Release of any N-terminal amino acid, including proline, that is linked to proline, even from a dipeptide or tripeptide.</text>
        <dbReference type="EC" id="3.4.11.9"/>
    </reaction>
</comment>